<keyword evidence="11" id="KW-1185">Reference proteome</keyword>
<dbReference type="EMBL" id="JAGHKP010000004">
    <property type="protein sequence ID" value="MBO9154687.1"/>
    <property type="molecule type" value="Genomic_DNA"/>
</dbReference>
<dbReference type="Proteomes" id="UP000679126">
    <property type="component" value="Unassembled WGS sequence"/>
</dbReference>
<feature type="chain" id="PRO_5047290430" evidence="8">
    <location>
        <begin position="33"/>
        <end position="1045"/>
    </location>
</feature>
<keyword evidence="8" id="KW-0732">Signal</keyword>
<dbReference type="SUPFAM" id="SSF56935">
    <property type="entry name" value="Porins"/>
    <property type="match status" value="1"/>
</dbReference>
<dbReference type="Gene3D" id="2.40.170.20">
    <property type="entry name" value="TonB-dependent receptor, beta-barrel domain"/>
    <property type="match status" value="1"/>
</dbReference>
<protein>
    <submittedName>
        <fullName evidence="10">TonB-dependent receptor</fullName>
    </submittedName>
</protein>
<evidence type="ECO:0000313" key="11">
    <source>
        <dbReference type="Proteomes" id="UP000679126"/>
    </source>
</evidence>
<keyword evidence="10" id="KW-0675">Receptor</keyword>
<reference evidence="11" key="1">
    <citation type="submission" date="2021-03" db="EMBL/GenBank/DDBJ databases">
        <title>Assistant Professor.</title>
        <authorList>
            <person name="Huq M.A."/>
        </authorList>
    </citation>
    <scope>NUCLEOTIDE SEQUENCE [LARGE SCALE GENOMIC DNA]</scope>
    <source>
        <strain evidence="11">MAH-28</strain>
    </source>
</reference>
<keyword evidence="3 7" id="KW-1134">Transmembrane beta strand</keyword>
<gene>
    <name evidence="10" type="ORF">J7I43_20845</name>
</gene>
<comment type="caution">
    <text evidence="10">The sequence shown here is derived from an EMBL/GenBank/DDBJ whole genome shotgun (WGS) entry which is preliminary data.</text>
</comment>
<evidence type="ECO:0000313" key="10">
    <source>
        <dbReference type="EMBL" id="MBO9154687.1"/>
    </source>
</evidence>
<dbReference type="PROSITE" id="PS52016">
    <property type="entry name" value="TONB_DEPENDENT_REC_3"/>
    <property type="match status" value="1"/>
</dbReference>
<sequence length="1045" mass="117104">MFKRCLPKTGKFRWVFFLLLYCLVAAGSMAQADNNRNGAQARQSGIKIVGVISSQRGERLPGVTVNETGTNNFALSGETGEYAIFVLNRNARLTFHFMGYKSVTVPVGQKDILDAILQDSVTAMNEVIVVGFGTQKKASVVGAISTVKPAQLQLTPNRSISNNLAGMVPGIIAVQRSGDPWSNNSDFWIRGISTFGGNSRPLVLVDGVERSLNDIDPEEIESFSVLKDAAASAVYGVRGANGVIMINTKRGKMGPPQVSFRFERATTSLTQVPEYIGAVKYLELMNEIYADAGRPPFKPDDILQKYRDQSDPELYPDINWWKVVAKDHASNMRANLNLNGGNNFLRYALELGYFNEDGLIRRDPEQAWNSGLKVDRYNVRSNVDLNVTPTTVLRVNLGGYLQTRNGPPGDANETNFGIFYQASRIPPFVHPPQYENGALPRVDFRENPWAWATQRGYERWNIYQLQSTTAIEQDLKGITPGLKAKLTFAFDKFSGNSVRRSKDPDYYKPAAGRNADGSLALEIQSHGQQYLGFERNSQWGDQAVYLEGMVSYAKVLNEKHDINTMFLYNQRNYDRGDNLPYRNQGIAGRFSYTYGSRYIAEFNFGYNGSENFERGKRFGFFPAAALGWIVSQEKFMMPLRDVISNLKFRGSWGKAGNSVLGQNIGDRRFAYISTIADFSYYRWGVDNDIYRLGRAEGDVGVPGLTWETVTKRDLGMELGLFKGAINLNVDFFWENREDIFMQRNNIPGSAGFNRPVWANFGKVENKGVELSLNVEKNFSKDWSVTAMGNYTYAHNKRTEIDEPLAVLGTHRSATGTPVGQLFGLISQGLFTDGDFDANGQLKPGIPSQSFSQVLRPGDIRYRDMNGDNVINDLDRTAIGGTRMPEVIYGFGATIRYKLVDVGFFFQGAGKTWQVLSGENWMPGTALGATGNIYSNIDDRWTPKVPRQDVFWPRLTYGVNANNEQASTWWLKDMSFLRLKNVEVGVTLPEQWSRRASISNFRIFARAANILTLSDFKLWDPELETTDGLKYPLTKSVSFGVNVNFK</sequence>
<dbReference type="InterPro" id="IPR036942">
    <property type="entry name" value="Beta-barrel_TonB_sf"/>
</dbReference>
<proteinExistence type="inferred from homology"/>
<dbReference type="InterPro" id="IPR008969">
    <property type="entry name" value="CarboxyPept-like_regulatory"/>
</dbReference>
<comment type="similarity">
    <text evidence="7">Belongs to the TonB-dependent receptor family.</text>
</comment>
<evidence type="ECO:0000256" key="5">
    <source>
        <dbReference type="ARBA" id="ARBA00023136"/>
    </source>
</evidence>
<evidence type="ECO:0000256" key="1">
    <source>
        <dbReference type="ARBA" id="ARBA00004571"/>
    </source>
</evidence>
<evidence type="ECO:0000259" key="9">
    <source>
        <dbReference type="Pfam" id="PF07715"/>
    </source>
</evidence>
<keyword evidence="5 7" id="KW-0472">Membrane</keyword>
<evidence type="ECO:0000256" key="2">
    <source>
        <dbReference type="ARBA" id="ARBA00022448"/>
    </source>
</evidence>
<keyword evidence="2 7" id="KW-0813">Transport</keyword>
<evidence type="ECO:0000256" key="3">
    <source>
        <dbReference type="ARBA" id="ARBA00022452"/>
    </source>
</evidence>
<dbReference type="InterPro" id="IPR012910">
    <property type="entry name" value="Plug_dom"/>
</dbReference>
<dbReference type="InterPro" id="IPR023996">
    <property type="entry name" value="TonB-dep_OMP_SusC/RagA"/>
</dbReference>
<dbReference type="SUPFAM" id="SSF49464">
    <property type="entry name" value="Carboxypeptidase regulatory domain-like"/>
    <property type="match status" value="1"/>
</dbReference>
<keyword evidence="6 7" id="KW-0998">Cell outer membrane</keyword>
<feature type="domain" description="TonB-dependent receptor plug" evidence="9">
    <location>
        <begin position="137"/>
        <end position="243"/>
    </location>
</feature>
<dbReference type="InterPro" id="IPR039426">
    <property type="entry name" value="TonB-dep_rcpt-like"/>
</dbReference>
<keyword evidence="4 7" id="KW-0812">Transmembrane</keyword>
<dbReference type="Pfam" id="PF07715">
    <property type="entry name" value="Plug"/>
    <property type="match status" value="1"/>
</dbReference>
<feature type="signal peptide" evidence="8">
    <location>
        <begin position="1"/>
        <end position="32"/>
    </location>
</feature>
<dbReference type="InterPro" id="IPR023997">
    <property type="entry name" value="TonB-dep_OMP_SusC/RagA_CS"/>
</dbReference>
<organism evidence="10 11">
    <name type="scientific">Chitinophaga chungangae</name>
    <dbReference type="NCBI Taxonomy" id="2821488"/>
    <lineage>
        <taxon>Bacteria</taxon>
        <taxon>Pseudomonadati</taxon>
        <taxon>Bacteroidota</taxon>
        <taxon>Chitinophagia</taxon>
        <taxon>Chitinophagales</taxon>
        <taxon>Chitinophagaceae</taxon>
        <taxon>Chitinophaga</taxon>
    </lineage>
</organism>
<dbReference type="NCBIfam" id="TIGR04057">
    <property type="entry name" value="SusC_RagA_signa"/>
    <property type="match status" value="1"/>
</dbReference>
<dbReference type="RefSeq" id="WP_209147801.1">
    <property type="nucleotide sequence ID" value="NZ_JAGHKP010000004.1"/>
</dbReference>
<dbReference type="InterPro" id="IPR037066">
    <property type="entry name" value="Plug_dom_sf"/>
</dbReference>
<dbReference type="Gene3D" id="2.170.130.10">
    <property type="entry name" value="TonB-dependent receptor, plug domain"/>
    <property type="match status" value="1"/>
</dbReference>
<dbReference type="Pfam" id="PF13715">
    <property type="entry name" value="CarbopepD_reg_2"/>
    <property type="match status" value="1"/>
</dbReference>
<name>A0ABS3YJ57_9BACT</name>
<accession>A0ABS3YJ57</accession>
<dbReference type="NCBIfam" id="TIGR04056">
    <property type="entry name" value="OMP_RagA_SusC"/>
    <property type="match status" value="1"/>
</dbReference>
<evidence type="ECO:0000256" key="7">
    <source>
        <dbReference type="PROSITE-ProRule" id="PRU01360"/>
    </source>
</evidence>
<evidence type="ECO:0000256" key="6">
    <source>
        <dbReference type="ARBA" id="ARBA00023237"/>
    </source>
</evidence>
<comment type="subcellular location">
    <subcellularLocation>
        <location evidence="1 7">Cell outer membrane</location>
        <topology evidence="1 7">Multi-pass membrane protein</topology>
    </subcellularLocation>
</comment>
<evidence type="ECO:0000256" key="4">
    <source>
        <dbReference type="ARBA" id="ARBA00022692"/>
    </source>
</evidence>
<evidence type="ECO:0000256" key="8">
    <source>
        <dbReference type="SAM" id="SignalP"/>
    </source>
</evidence>